<dbReference type="AlphaFoldDB" id="A0A9J5W8Q4"/>
<name>A0A9J5W8Q4_SOLCO</name>
<reference evidence="1 3" key="1">
    <citation type="submission" date="2020-09" db="EMBL/GenBank/DDBJ databases">
        <title>De no assembly of potato wild relative species, Solanum commersonii.</title>
        <authorList>
            <person name="Cho K."/>
        </authorList>
    </citation>
    <scope>NUCLEOTIDE SEQUENCE [LARGE SCALE GENOMIC DNA]</scope>
    <source>
        <strain evidence="1">LZ3.2</strain>
        <tissue evidence="1">Leaf</tissue>
    </source>
</reference>
<sequence length="117" mass="13720">MAPMMMCWEIWKERKTCKFVEQMKMFDKKLNIVPFGTSKLLSKLPIPNITRNWPSICRNIEILKPKVAIQPIISQKPEIRNYKINDDGSYMENGSVRIVGILRCSKGYFIFAFSWSI</sequence>
<gene>
    <name evidence="1" type="ORF">H5410_061469</name>
    <name evidence="2" type="ORF">H5410_061470</name>
</gene>
<dbReference type="EMBL" id="JACXVP010000012">
    <property type="protein sequence ID" value="KAG5571704.1"/>
    <property type="molecule type" value="Genomic_DNA"/>
</dbReference>
<keyword evidence="3" id="KW-1185">Reference proteome</keyword>
<evidence type="ECO:0000313" key="3">
    <source>
        <dbReference type="Proteomes" id="UP000824120"/>
    </source>
</evidence>
<comment type="caution">
    <text evidence="1">The sequence shown here is derived from an EMBL/GenBank/DDBJ whole genome shotgun (WGS) entry which is preliminary data.</text>
</comment>
<evidence type="ECO:0000313" key="2">
    <source>
        <dbReference type="EMBL" id="KAG5571704.1"/>
    </source>
</evidence>
<evidence type="ECO:0000313" key="1">
    <source>
        <dbReference type="EMBL" id="KAG5571703.1"/>
    </source>
</evidence>
<accession>A0A9J5W8Q4</accession>
<dbReference type="EMBL" id="JACXVP010000012">
    <property type="protein sequence ID" value="KAG5571703.1"/>
    <property type="molecule type" value="Genomic_DNA"/>
</dbReference>
<dbReference type="OrthoDB" id="1305444at2759"/>
<proteinExistence type="predicted"/>
<dbReference type="Proteomes" id="UP000824120">
    <property type="component" value="Chromosome 12"/>
</dbReference>
<organism evidence="1 3">
    <name type="scientific">Solanum commersonii</name>
    <name type="common">Commerson's wild potato</name>
    <name type="synonym">Commerson's nightshade</name>
    <dbReference type="NCBI Taxonomy" id="4109"/>
    <lineage>
        <taxon>Eukaryota</taxon>
        <taxon>Viridiplantae</taxon>
        <taxon>Streptophyta</taxon>
        <taxon>Embryophyta</taxon>
        <taxon>Tracheophyta</taxon>
        <taxon>Spermatophyta</taxon>
        <taxon>Magnoliopsida</taxon>
        <taxon>eudicotyledons</taxon>
        <taxon>Gunneridae</taxon>
        <taxon>Pentapetalae</taxon>
        <taxon>asterids</taxon>
        <taxon>lamiids</taxon>
        <taxon>Solanales</taxon>
        <taxon>Solanaceae</taxon>
        <taxon>Solanoideae</taxon>
        <taxon>Solaneae</taxon>
        <taxon>Solanum</taxon>
    </lineage>
</organism>
<protein>
    <submittedName>
        <fullName evidence="1">Uncharacterized protein</fullName>
    </submittedName>
</protein>